<name>A0A1B9GFJ1_9TREE</name>
<evidence type="ECO:0000313" key="3">
    <source>
        <dbReference type="EMBL" id="WVW80654.1"/>
    </source>
</evidence>
<dbReference type="Proteomes" id="UP000092730">
    <property type="component" value="Chromosome 1"/>
</dbReference>
<proteinExistence type="predicted"/>
<dbReference type="VEuPathDB" id="FungiDB:I302_01330"/>
<reference evidence="3" key="2">
    <citation type="submission" date="2013-07" db="EMBL/GenBank/DDBJ databases">
        <authorList>
            <consortium name="The Broad Institute Genome Sequencing Platform"/>
            <person name="Cuomo C."/>
            <person name="Litvintseva A."/>
            <person name="Chen Y."/>
            <person name="Heitman J."/>
            <person name="Sun S."/>
            <person name="Springer D."/>
            <person name="Dromer F."/>
            <person name="Young S.K."/>
            <person name="Zeng Q."/>
            <person name="Gargeya S."/>
            <person name="Fitzgerald M."/>
            <person name="Abouelleil A."/>
            <person name="Alvarado L."/>
            <person name="Berlin A.M."/>
            <person name="Chapman S.B."/>
            <person name="Dewar J."/>
            <person name="Goldberg J."/>
            <person name="Griggs A."/>
            <person name="Gujja S."/>
            <person name="Hansen M."/>
            <person name="Howarth C."/>
            <person name="Imamovic A."/>
            <person name="Larimer J."/>
            <person name="McCowan C."/>
            <person name="Murphy C."/>
            <person name="Pearson M."/>
            <person name="Priest M."/>
            <person name="Roberts A."/>
            <person name="Saif S."/>
            <person name="Shea T."/>
            <person name="Sykes S."/>
            <person name="Wortman J."/>
            <person name="Nusbaum C."/>
            <person name="Birren B."/>
        </authorList>
    </citation>
    <scope>NUCLEOTIDE SEQUENCE</scope>
    <source>
        <strain evidence="3">CBS 10118</strain>
    </source>
</reference>
<dbReference type="EMBL" id="KI894018">
    <property type="protein sequence ID" value="OCF29817.1"/>
    <property type="molecule type" value="Genomic_DNA"/>
</dbReference>
<evidence type="ECO:0000256" key="1">
    <source>
        <dbReference type="SAM" id="MobiDB-lite"/>
    </source>
</evidence>
<reference evidence="3" key="4">
    <citation type="submission" date="2024-02" db="EMBL/GenBank/DDBJ databases">
        <title>Comparative genomics of Cryptococcus and Kwoniella reveals pathogenesis evolution and contrasting modes of karyotype evolution via chromosome fusion or intercentromeric recombination.</title>
        <authorList>
            <person name="Coelho M.A."/>
            <person name="David-Palma M."/>
            <person name="Shea T."/>
            <person name="Bowers K."/>
            <person name="McGinley-Smith S."/>
            <person name="Mohammad A.W."/>
            <person name="Gnirke A."/>
            <person name="Yurkov A.M."/>
            <person name="Nowrousian M."/>
            <person name="Sun S."/>
            <person name="Cuomo C.A."/>
            <person name="Heitman J."/>
        </authorList>
    </citation>
    <scope>NUCLEOTIDE SEQUENCE</scope>
    <source>
        <strain evidence="3">CBS 10118</strain>
    </source>
</reference>
<dbReference type="RefSeq" id="XP_019050887.1">
    <property type="nucleotide sequence ID" value="XM_019188009.1"/>
</dbReference>
<protein>
    <submittedName>
        <fullName evidence="2">Uncharacterized protein</fullName>
    </submittedName>
</protein>
<dbReference type="GeneID" id="30205729"/>
<dbReference type="AlphaFoldDB" id="A0A1B9GFJ1"/>
<reference evidence="2" key="3">
    <citation type="submission" date="2014-01" db="EMBL/GenBank/DDBJ databases">
        <title>Evolution of pathogenesis and genome organization in the Tremellales.</title>
        <authorList>
            <person name="Cuomo C."/>
            <person name="Litvintseva A."/>
            <person name="Heitman J."/>
            <person name="Chen Y."/>
            <person name="Sun S."/>
            <person name="Springer D."/>
            <person name="Dromer F."/>
            <person name="Young S."/>
            <person name="Zeng Q."/>
            <person name="Chapman S."/>
            <person name="Gujja S."/>
            <person name="Saif S."/>
            <person name="Birren B."/>
        </authorList>
    </citation>
    <scope>NUCLEOTIDE SEQUENCE</scope>
    <source>
        <strain evidence="2">CBS 10118</strain>
    </source>
</reference>
<dbReference type="EMBL" id="CP144541">
    <property type="protein sequence ID" value="WVW80654.1"/>
    <property type="molecule type" value="Genomic_DNA"/>
</dbReference>
<feature type="compositionally biased region" description="Basic and acidic residues" evidence="1">
    <location>
        <begin position="135"/>
        <end position="150"/>
    </location>
</feature>
<gene>
    <name evidence="2" type="ORF">I302_01330</name>
    <name evidence="3" type="ORF">I302_102640</name>
</gene>
<keyword evidence="4" id="KW-1185">Reference proteome</keyword>
<feature type="region of interest" description="Disordered" evidence="1">
    <location>
        <begin position="135"/>
        <end position="158"/>
    </location>
</feature>
<evidence type="ECO:0000313" key="4">
    <source>
        <dbReference type="Proteomes" id="UP000092730"/>
    </source>
</evidence>
<organism evidence="2">
    <name type="scientific">Kwoniella bestiolae CBS 10118</name>
    <dbReference type="NCBI Taxonomy" id="1296100"/>
    <lineage>
        <taxon>Eukaryota</taxon>
        <taxon>Fungi</taxon>
        <taxon>Dikarya</taxon>
        <taxon>Basidiomycota</taxon>
        <taxon>Agaricomycotina</taxon>
        <taxon>Tremellomycetes</taxon>
        <taxon>Tremellales</taxon>
        <taxon>Cryptococcaceae</taxon>
        <taxon>Kwoniella</taxon>
    </lineage>
</organism>
<reference evidence="2" key="1">
    <citation type="submission" date="2013-07" db="EMBL/GenBank/DDBJ databases">
        <title>The Genome Sequence of Cryptococcus bestiolae CBS10118.</title>
        <authorList>
            <consortium name="The Broad Institute Genome Sequencing Platform"/>
            <person name="Cuomo C."/>
            <person name="Litvintseva A."/>
            <person name="Chen Y."/>
            <person name="Heitman J."/>
            <person name="Sun S."/>
            <person name="Springer D."/>
            <person name="Dromer F."/>
            <person name="Young S.K."/>
            <person name="Zeng Q."/>
            <person name="Gargeya S."/>
            <person name="Fitzgerald M."/>
            <person name="Abouelleil A."/>
            <person name="Alvarado L."/>
            <person name="Berlin A.M."/>
            <person name="Chapman S.B."/>
            <person name="Dewar J."/>
            <person name="Goldberg J."/>
            <person name="Griggs A."/>
            <person name="Gujja S."/>
            <person name="Hansen M."/>
            <person name="Howarth C."/>
            <person name="Imamovic A."/>
            <person name="Larimer J."/>
            <person name="McCowan C."/>
            <person name="Murphy C."/>
            <person name="Pearson M."/>
            <person name="Priest M."/>
            <person name="Roberts A."/>
            <person name="Saif S."/>
            <person name="Shea T."/>
            <person name="Sykes S."/>
            <person name="Wortman J."/>
            <person name="Nusbaum C."/>
            <person name="Birren B."/>
        </authorList>
    </citation>
    <scope>NUCLEOTIDE SEQUENCE [LARGE SCALE GENOMIC DNA]</scope>
    <source>
        <strain evidence="2">CBS 10118</strain>
    </source>
</reference>
<evidence type="ECO:0000313" key="2">
    <source>
        <dbReference type="EMBL" id="OCF29817.1"/>
    </source>
</evidence>
<dbReference type="KEGG" id="kbi:30205729"/>
<sequence length="158" mass="18008">MNIRTHEVYHDTSVTSINDDSVNSGLGKLGYSILPACGRESYNHGENFILTRKEEKFKRLFNTAKELGMLQMLRHKDTFTGSQGITNLEQELNKQYRQCAHRAESLVNEAGDWSRIFKPFRQRVCLDENNAKCPERHTDPGNRTALKGDDTMGPFNSA</sequence>
<accession>A0A1B9GFJ1</accession>